<evidence type="ECO:0000313" key="1">
    <source>
        <dbReference type="EMBL" id="BBC21557.1"/>
    </source>
</evidence>
<sequence length="214" mass="24769">MPYYKGRWHRYSEAERRAYGAAMREKASKAASAAWHREWISKTGLRERLWTDRAIAEFLKPPQKAGPVYAWKRKYILRVEQTPAFRAWMIQRQDWLIRRGKLPASLQTGEDMTGLIGSGLTLRTVYENAQGEKRLIVSVTDNVVLWKTADPELPAGGKSQGSATLASFRRWIASEHPASGVELEAFDKVLHRRKYAQQTTREIRAMKNRIRQER</sequence>
<dbReference type="EMBL" id="AP018454">
    <property type="protein sequence ID" value="BBC21557.1"/>
    <property type="molecule type" value="Genomic_DNA"/>
</dbReference>
<organism evidence="1">
    <name type="scientific">Klebsiella pneumoniae</name>
    <dbReference type="NCBI Taxonomy" id="573"/>
    <lineage>
        <taxon>Bacteria</taxon>
        <taxon>Pseudomonadati</taxon>
        <taxon>Pseudomonadota</taxon>
        <taxon>Gammaproteobacteria</taxon>
        <taxon>Enterobacterales</taxon>
        <taxon>Enterobacteriaceae</taxon>
        <taxon>Klebsiella/Raoultella group</taxon>
        <taxon>Klebsiella</taxon>
        <taxon>Klebsiella pneumoniae complex</taxon>
    </lineage>
</organism>
<reference evidence="1" key="1">
    <citation type="submission" date="2017-12" db="EMBL/GenBank/DDBJ databases">
        <title>Complete sequence of IncL/M plasmids associated with multispecies outbreak of IMP-1 metallo-beta-lactamase producing Enterobacteriaceae.</title>
        <authorList>
            <person name="Suzuki S."/>
            <person name="Sekizuka T."/>
            <person name="Matsui M."/>
            <person name="Abe T."/>
            <person name="Yamashita A."/>
            <person name="Kuroda M."/>
        </authorList>
    </citation>
    <scope>NUCLEOTIDE SEQUENCE</scope>
    <source>
        <strain evidence="1">MRY13-133</strain>
        <plasmid evidence="1">pMRY13-133KPN_2</plasmid>
    </source>
</reference>
<name>A0A2Z5WQH0_KLEPN</name>
<dbReference type="RefSeq" id="WP_176453633.1">
    <property type="nucleotide sequence ID" value="NZ_AP018454.1"/>
</dbReference>
<protein>
    <submittedName>
        <fullName evidence="1">Uncharacterized protein</fullName>
    </submittedName>
</protein>
<dbReference type="AlphaFoldDB" id="A0A2Z5WQH0"/>
<accession>A0A2Z5WQH0</accession>
<keyword evidence="1" id="KW-0614">Plasmid</keyword>
<geneLocation type="plasmid" evidence="1">
    <name>pMRY13-133KPN_2</name>
</geneLocation>
<proteinExistence type="predicted"/>